<accession>A0A365UB42</accession>
<feature type="domain" description="PLD phosphodiesterase" evidence="7">
    <location>
        <begin position="426"/>
        <end position="448"/>
    </location>
</feature>
<dbReference type="InterPro" id="IPR001736">
    <property type="entry name" value="PLipase_D/transphosphatidylase"/>
</dbReference>
<evidence type="ECO:0000256" key="5">
    <source>
        <dbReference type="ARBA" id="ARBA00029594"/>
    </source>
</evidence>
<gene>
    <name evidence="8" type="ORF">DRV85_06345</name>
</gene>
<dbReference type="Pfam" id="PF13091">
    <property type="entry name" value="PLDc_2"/>
    <property type="match status" value="1"/>
</dbReference>
<evidence type="ECO:0000256" key="1">
    <source>
        <dbReference type="ARBA" id="ARBA00003145"/>
    </source>
</evidence>
<evidence type="ECO:0000256" key="4">
    <source>
        <dbReference type="ARBA" id="ARBA00022525"/>
    </source>
</evidence>
<evidence type="ECO:0000256" key="3">
    <source>
        <dbReference type="ARBA" id="ARBA00018392"/>
    </source>
</evidence>
<comment type="function">
    <text evidence="1">Could be a virulence factor.</text>
</comment>
<evidence type="ECO:0000256" key="2">
    <source>
        <dbReference type="ARBA" id="ARBA00004613"/>
    </source>
</evidence>
<organism evidence="8 9">
    <name type="scientific">Rhodosalinus halophilus</name>
    <dbReference type="NCBI Taxonomy" id="2259333"/>
    <lineage>
        <taxon>Bacteria</taxon>
        <taxon>Pseudomonadati</taxon>
        <taxon>Pseudomonadota</taxon>
        <taxon>Alphaproteobacteria</taxon>
        <taxon>Rhodobacterales</taxon>
        <taxon>Paracoccaceae</taxon>
        <taxon>Rhodosalinus</taxon>
    </lineage>
</organism>
<sequence length="537" mass="59737">MQDTPNRAQDRRGRPGGVPAPAAPGGYDDLRVMLTAEEAFPCLEQMFLSAERRIVAGFRIFDPTTQLQSAEARSRFDDWCGLVIDTLARGVQVRLVLSDFDPVAAPDLHRRAHKSARLFQEAAERAGVAQELEIRVAMHPAEVGPVFRVVFAPLARRYLARTARHLNALTRAERAEWLTDAVALRGWVTETREGRLRRRRSALPPLRPCTHHQKLAVADGERLFIGGLDLDDRRADGLGHYQSAGQTWHDVALSLSGPVAASAEAHLDRFLEELDGRRTPAPRPGLLRTLARRRRGPARLRLGPKPVAREIYDRTLAEVEGAQQLVYFESQFLRDLRFASALARRAREAPGLRLIVVLPAAPEPAAFLGDTGLSVRFGEHLQARCVERVKTAFGARATFVSPAQPRARPPDGTRAVIHDAPIVYVHAKVSVFDGRTAVVSSANLNGRSHRWDTEAGVALEAPDQAAFLQERLMRHWLPEDAGPELFDPQAAPEAWARLAEDNAASRPDERRGFLLPFPRKAPRRFGRPIPFLPQEMM</sequence>
<comment type="subcellular location">
    <subcellularLocation>
        <location evidence="2">Secreted</location>
    </subcellularLocation>
</comment>
<dbReference type="PANTHER" id="PTHR21248">
    <property type="entry name" value="CARDIOLIPIN SYNTHASE"/>
    <property type="match status" value="1"/>
</dbReference>
<evidence type="ECO:0000313" key="9">
    <source>
        <dbReference type="Proteomes" id="UP000253370"/>
    </source>
</evidence>
<reference evidence="8 9" key="1">
    <citation type="submission" date="2018-07" db="EMBL/GenBank/DDBJ databases">
        <title>Rhodosalinus sp. strain E84T genomic sequence and assembly.</title>
        <authorList>
            <person name="Liu Z.-W."/>
            <person name="Lu D.-C."/>
        </authorList>
    </citation>
    <scope>NUCLEOTIDE SEQUENCE [LARGE SCALE GENOMIC DNA]</scope>
    <source>
        <strain evidence="8 9">E84</strain>
    </source>
</reference>
<dbReference type="EMBL" id="QNTQ01000005">
    <property type="protein sequence ID" value="RBI86364.1"/>
    <property type="molecule type" value="Genomic_DNA"/>
</dbReference>
<dbReference type="OrthoDB" id="8828485at2"/>
<dbReference type="SUPFAM" id="SSF56024">
    <property type="entry name" value="Phospholipase D/nuclease"/>
    <property type="match status" value="2"/>
</dbReference>
<evidence type="ECO:0000256" key="6">
    <source>
        <dbReference type="SAM" id="MobiDB-lite"/>
    </source>
</evidence>
<dbReference type="CDD" id="cd09105">
    <property type="entry name" value="PLDc_vPLD1_2_like_2"/>
    <property type="match status" value="1"/>
</dbReference>
<feature type="domain" description="PLD phosphodiesterase" evidence="7">
    <location>
        <begin position="211"/>
        <end position="234"/>
    </location>
</feature>
<evidence type="ECO:0000259" key="7">
    <source>
        <dbReference type="PROSITE" id="PS50035"/>
    </source>
</evidence>
<feature type="region of interest" description="Disordered" evidence="6">
    <location>
        <begin position="1"/>
        <end position="24"/>
    </location>
</feature>
<dbReference type="AlphaFoldDB" id="A0A365UB42"/>
<dbReference type="Gene3D" id="3.30.870.10">
    <property type="entry name" value="Endonuclease Chain A"/>
    <property type="match status" value="2"/>
</dbReference>
<dbReference type="GO" id="GO:0032049">
    <property type="term" value="P:cardiolipin biosynthetic process"/>
    <property type="evidence" value="ECO:0007669"/>
    <property type="project" value="UniProtKB-ARBA"/>
</dbReference>
<dbReference type="InterPro" id="IPR025202">
    <property type="entry name" value="PLD-like_dom"/>
</dbReference>
<comment type="caution">
    <text evidence="8">The sequence shown here is derived from an EMBL/GenBank/DDBJ whole genome shotgun (WGS) entry which is preliminary data.</text>
</comment>
<name>A0A365UB42_9RHOB</name>
<keyword evidence="9" id="KW-1185">Reference proteome</keyword>
<dbReference type="RefSeq" id="WP_113288601.1">
    <property type="nucleotide sequence ID" value="NZ_QNTQ01000005.1"/>
</dbReference>
<keyword evidence="4" id="KW-0964">Secreted</keyword>
<dbReference type="SMART" id="SM00155">
    <property type="entry name" value="PLDc"/>
    <property type="match status" value="2"/>
</dbReference>
<dbReference type="Pfam" id="PF00614">
    <property type="entry name" value="PLDc"/>
    <property type="match status" value="1"/>
</dbReference>
<dbReference type="GO" id="GO:0005576">
    <property type="term" value="C:extracellular region"/>
    <property type="evidence" value="ECO:0007669"/>
    <property type="project" value="UniProtKB-SubCell"/>
</dbReference>
<proteinExistence type="predicted"/>
<evidence type="ECO:0000313" key="8">
    <source>
        <dbReference type="EMBL" id="RBI86364.1"/>
    </source>
</evidence>
<dbReference type="Proteomes" id="UP000253370">
    <property type="component" value="Unassembled WGS sequence"/>
</dbReference>
<protein>
    <recommendedName>
        <fullName evidence="3">Phospholipase D</fullName>
    </recommendedName>
    <alternativeName>
        <fullName evidence="5">Choline phosphatase</fullName>
    </alternativeName>
</protein>
<dbReference type="PROSITE" id="PS50035">
    <property type="entry name" value="PLD"/>
    <property type="match status" value="2"/>
</dbReference>
<dbReference type="PANTHER" id="PTHR21248:SF12">
    <property type="entry name" value="CARDIOLIPIN SYNTHASE C"/>
    <property type="match status" value="1"/>
</dbReference>
<dbReference type="GO" id="GO:0030572">
    <property type="term" value="F:phosphatidyltransferase activity"/>
    <property type="evidence" value="ECO:0007669"/>
    <property type="project" value="UniProtKB-ARBA"/>
</dbReference>